<accession>A0A5N5HH55</accession>
<reference evidence="1 2" key="1">
    <citation type="submission" date="2019-09" db="EMBL/GenBank/DDBJ databases">
        <authorList>
            <person name="Ou C."/>
        </authorList>
    </citation>
    <scope>NUCLEOTIDE SEQUENCE [LARGE SCALE GENOMIC DNA]</scope>
    <source>
        <strain evidence="1">S2</strain>
        <tissue evidence="1">Leaf</tissue>
    </source>
</reference>
<keyword evidence="2" id="KW-1185">Reference proteome</keyword>
<reference evidence="1 2" key="3">
    <citation type="submission" date="2019-11" db="EMBL/GenBank/DDBJ databases">
        <title>A de novo genome assembly of a pear dwarfing rootstock.</title>
        <authorList>
            <person name="Wang F."/>
            <person name="Wang J."/>
            <person name="Li S."/>
            <person name="Zhang Y."/>
            <person name="Fang M."/>
            <person name="Ma L."/>
            <person name="Zhao Y."/>
            <person name="Jiang S."/>
        </authorList>
    </citation>
    <scope>NUCLEOTIDE SEQUENCE [LARGE SCALE GENOMIC DNA]</scope>
    <source>
        <strain evidence="1">S2</strain>
        <tissue evidence="1">Leaf</tissue>
    </source>
</reference>
<dbReference type="Proteomes" id="UP000327157">
    <property type="component" value="Chromosome 16"/>
</dbReference>
<gene>
    <name evidence="1" type="ORF">D8674_017877</name>
</gene>
<comment type="caution">
    <text evidence="1">The sequence shown here is derived from an EMBL/GenBank/DDBJ whole genome shotgun (WGS) entry which is preliminary data.</text>
</comment>
<protein>
    <submittedName>
        <fullName evidence="1">Uncharacterized protein</fullName>
    </submittedName>
</protein>
<organism evidence="1 2">
    <name type="scientific">Pyrus ussuriensis x Pyrus communis</name>
    <dbReference type="NCBI Taxonomy" id="2448454"/>
    <lineage>
        <taxon>Eukaryota</taxon>
        <taxon>Viridiplantae</taxon>
        <taxon>Streptophyta</taxon>
        <taxon>Embryophyta</taxon>
        <taxon>Tracheophyta</taxon>
        <taxon>Spermatophyta</taxon>
        <taxon>Magnoliopsida</taxon>
        <taxon>eudicotyledons</taxon>
        <taxon>Gunneridae</taxon>
        <taxon>Pentapetalae</taxon>
        <taxon>rosids</taxon>
        <taxon>fabids</taxon>
        <taxon>Rosales</taxon>
        <taxon>Rosaceae</taxon>
        <taxon>Amygdaloideae</taxon>
        <taxon>Maleae</taxon>
        <taxon>Pyrus</taxon>
    </lineage>
</organism>
<sequence>MGGYGGEVGGYGGGFKWVGGGVGYGGGGVGMVRGRGGGMGTWTGWVVGDEARYWREGWGRVRWWWGGGGRGSGLRNYAKKL</sequence>
<proteinExistence type="predicted"/>
<evidence type="ECO:0000313" key="1">
    <source>
        <dbReference type="EMBL" id="KAB2626217.1"/>
    </source>
</evidence>
<dbReference type="EMBL" id="SMOL01000160">
    <property type="protein sequence ID" value="KAB2626217.1"/>
    <property type="molecule type" value="Genomic_DNA"/>
</dbReference>
<reference evidence="2" key="2">
    <citation type="submission" date="2019-10" db="EMBL/GenBank/DDBJ databases">
        <title>A de novo genome assembly of a pear dwarfing rootstock.</title>
        <authorList>
            <person name="Wang F."/>
            <person name="Wang J."/>
            <person name="Li S."/>
            <person name="Zhang Y."/>
            <person name="Fang M."/>
            <person name="Ma L."/>
            <person name="Zhao Y."/>
            <person name="Jiang S."/>
        </authorList>
    </citation>
    <scope>NUCLEOTIDE SEQUENCE [LARGE SCALE GENOMIC DNA]</scope>
</reference>
<dbReference type="AlphaFoldDB" id="A0A5N5HH55"/>
<name>A0A5N5HH55_9ROSA</name>
<evidence type="ECO:0000313" key="2">
    <source>
        <dbReference type="Proteomes" id="UP000327157"/>
    </source>
</evidence>